<evidence type="ECO:0000256" key="1">
    <source>
        <dbReference type="ARBA" id="ARBA00023122"/>
    </source>
</evidence>
<feature type="domain" description="CBS" evidence="3">
    <location>
        <begin position="9"/>
        <end position="70"/>
    </location>
</feature>
<dbReference type="InterPro" id="IPR051257">
    <property type="entry name" value="Diverse_CBS-Domain"/>
</dbReference>
<dbReference type="InterPro" id="IPR044725">
    <property type="entry name" value="CBSX3_CBS_dom"/>
</dbReference>
<dbReference type="SUPFAM" id="SSF54631">
    <property type="entry name" value="CBS-domain pair"/>
    <property type="match status" value="1"/>
</dbReference>
<dbReference type="Gene3D" id="3.10.580.10">
    <property type="entry name" value="CBS-domain"/>
    <property type="match status" value="1"/>
</dbReference>
<feature type="domain" description="CBS" evidence="3">
    <location>
        <begin position="78"/>
        <end position="134"/>
    </location>
</feature>
<dbReference type="EMBL" id="JAASQV010000001">
    <property type="protein sequence ID" value="NIJ64994.1"/>
    <property type="molecule type" value="Genomic_DNA"/>
</dbReference>
<dbReference type="PANTHER" id="PTHR43080">
    <property type="entry name" value="CBS DOMAIN-CONTAINING PROTEIN CBSX3, MITOCHONDRIAL"/>
    <property type="match status" value="1"/>
</dbReference>
<dbReference type="InterPro" id="IPR046342">
    <property type="entry name" value="CBS_dom_sf"/>
</dbReference>
<dbReference type="Pfam" id="PF00571">
    <property type="entry name" value="CBS"/>
    <property type="match status" value="2"/>
</dbReference>
<comment type="caution">
    <text evidence="4">The sequence shown here is derived from an EMBL/GenBank/DDBJ whole genome shotgun (WGS) entry which is preliminary data.</text>
</comment>
<organism evidence="4 5">
    <name type="scientific">Sphingomonas leidyi</name>
    <dbReference type="NCBI Taxonomy" id="68569"/>
    <lineage>
        <taxon>Bacteria</taxon>
        <taxon>Pseudomonadati</taxon>
        <taxon>Pseudomonadota</taxon>
        <taxon>Alphaproteobacteria</taxon>
        <taxon>Sphingomonadales</taxon>
        <taxon>Sphingomonadaceae</taxon>
        <taxon>Sphingomonas</taxon>
    </lineage>
</organism>
<dbReference type="PANTHER" id="PTHR43080:SF2">
    <property type="entry name" value="CBS DOMAIN-CONTAINING PROTEIN"/>
    <property type="match status" value="1"/>
</dbReference>
<dbReference type="PROSITE" id="PS51371">
    <property type="entry name" value="CBS"/>
    <property type="match status" value="2"/>
</dbReference>
<keyword evidence="5" id="KW-1185">Reference proteome</keyword>
<dbReference type="CDD" id="cd04623">
    <property type="entry name" value="CBS_pair_bac_euk"/>
    <property type="match status" value="1"/>
</dbReference>
<evidence type="ECO:0000313" key="4">
    <source>
        <dbReference type="EMBL" id="NIJ64994.1"/>
    </source>
</evidence>
<gene>
    <name evidence="4" type="ORF">FHR20_001925</name>
</gene>
<dbReference type="SMART" id="SM00116">
    <property type="entry name" value="CBS"/>
    <property type="match status" value="2"/>
</dbReference>
<proteinExistence type="predicted"/>
<accession>A0A7X5ZVQ6</accession>
<sequence length="149" mass="16031">MTMLIEDILRHKGRRVISIAPHSELAVAVEIMTREQVGALVVLDDADRLLGIVSERDIVRAAATAGKLALSLPVQGVMTRGSPDADPRDTVADAMRVMTASRTRHLPVTYGGRVVGLVSIGDVVKSRLQEKIEENAVLQDMARARLAAA</sequence>
<dbReference type="RefSeq" id="WP_167299283.1">
    <property type="nucleotide sequence ID" value="NZ_JAASQV010000001.1"/>
</dbReference>
<dbReference type="InterPro" id="IPR000644">
    <property type="entry name" value="CBS_dom"/>
</dbReference>
<name>A0A7X5ZVQ6_9SPHN</name>
<evidence type="ECO:0000313" key="5">
    <source>
        <dbReference type="Proteomes" id="UP000564677"/>
    </source>
</evidence>
<keyword evidence="1 2" id="KW-0129">CBS domain</keyword>
<evidence type="ECO:0000256" key="2">
    <source>
        <dbReference type="PROSITE-ProRule" id="PRU00703"/>
    </source>
</evidence>
<reference evidence="4 5" key="1">
    <citation type="submission" date="2020-03" db="EMBL/GenBank/DDBJ databases">
        <title>Genomic Encyclopedia of Type Strains, Phase IV (KMG-IV): sequencing the most valuable type-strain genomes for metagenomic binning, comparative biology and taxonomic classification.</title>
        <authorList>
            <person name="Goeker M."/>
        </authorList>
    </citation>
    <scope>NUCLEOTIDE SEQUENCE [LARGE SCALE GENOMIC DNA]</scope>
    <source>
        <strain evidence="4 5">DSM 4733</strain>
    </source>
</reference>
<evidence type="ECO:0000259" key="3">
    <source>
        <dbReference type="PROSITE" id="PS51371"/>
    </source>
</evidence>
<protein>
    <submittedName>
        <fullName evidence="4">CBS domain-containing protein</fullName>
    </submittedName>
</protein>
<dbReference type="AlphaFoldDB" id="A0A7X5ZVQ6"/>
<dbReference type="Proteomes" id="UP000564677">
    <property type="component" value="Unassembled WGS sequence"/>
</dbReference>